<evidence type="ECO:0000259" key="1">
    <source>
        <dbReference type="Pfam" id="PF09414"/>
    </source>
</evidence>
<gene>
    <name evidence="2" type="ORF">LCGC14_1990630</name>
</gene>
<organism evidence="2">
    <name type="scientific">marine sediment metagenome</name>
    <dbReference type="NCBI Taxonomy" id="412755"/>
    <lineage>
        <taxon>unclassified sequences</taxon>
        <taxon>metagenomes</taxon>
        <taxon>ecological metagenomes</taxon>
    </lineage>
</organism>
<sequence>MTKLHSYPKVYNLGHYAILDLFKGPVLVEEKVDGSQFSFGIIDGEFQARSRGQQQDVNGGADKMFHAAIEAMRELPLTPGLIYRGELLTKPKHNTLVYDRVPEKNVVLYDIDRGIEDFLSYGEKVVEADHLGLEVVPILHEGVVSDFEQMKGFLAETSFLGGVLIEG</sequence>
<feature type="domain" description="RNA ligase" evidence="1">
    <location>
        <begin position="25"/>
        <end position="148"/>
    </location>
</feature>
<dbReference type="InterPro" id="IPR021122">
    <property type="entry name" value="RNA_ligase_dom_REL/Rnl2"/>
</dbReference>
<dbReference type="AlphaFoldDB" id="A0A0F9F612"/>
<evidence type="ECO:0000313" key="2">
    <source>
        <dbReference type="EMBL" id="KKL81844.1"/>
    </source>
</evidence>
<reference evidence="2" key="1">
    <citation type="journal article" date="2015" name="Nature">
        <title>Complex archaea that bridge the gap between prokaryotes and eukaryotes.</title>
        <authorList>
            <person name="Spang A."/>
            <person name="Saw J.H."/>
            <person name="Jorgensen S.L."/>
            <person name="Zaremba-Niedzwiedzka K."/>
            <person name="Martijn J."/>
            <person name="Lind A.E."/>
            <person name="van Eijk R."/>
            <person name="Schleper C."/>
            <person name="Guy L."/>
            <person name="Ettema T.J."/>
        </authorList>
    </citation>
    <scope>NUCLEOTIDE SEQUENCE</scope>
</reference>
<dbReference type="SUPFAM" id="SSF56091">
    <property type="entry name" value="DNA ligase/mRNA capping enzyme, catalytic domain"/>
    <property type="match status" value="1"/>
</dbReference>
<dbReference type="EMBL" id="LAZR01022446">
    <property type="protein sequence ID" value="KKL81844.1"/>
    <property type="molecule type" value="Genomic_DNA"/>
</dbReference>
<dbReference type="Pfam" id="PF09414">
    <property type="entry name" value="RNA_ligase"/>
    <property type="match status" value="1"/>
</dbReference>
<comment type="caution">
    <text evidence="2">The sequence shown here is derived from an EMBL/GenBank/DDBJ whole genome shotgun (WGS) entry which is preliminary data.</text>
</comment>
<accession>A0A0F9F612</accession>
<dbReference type="Gene3D" id="3.30.470.30">
    <property type="entry name" value="DNA ligase/mRNA capping enzyme"/>
    <property type="match status" value="1"/>
</dbReference>
<name>A0A0F9F612_9ZZZZ</name>
<proteinExistence type="predicted"/>
<protein>
    <recommendedName>
        <fullName evidence="1">RNA ligase domain-containing protein</fullName>
    </recommendedName>
</protein>
<feature type="non-terminal residue" evidence="2">
    <location>
        <position position="167"/>
    </location>
</feature>